<dbReference type="EMBL" id="ML769576">
    <property type="protein sequence ID" value="KAE9393289.1"/>
    <property type="molecule type" value="Genomic_DNA"/>
</dbReference>
<dbReference type="OrthoDB" id="416344at2759"/>
<evidence type="ECO:0000256" key="4">
    <source>
        <dbReference type="ARBA" id="ARBA00032829"/>
    </source>
</evidence>
<protein>
    <recommendedName>
        <fullName evidence="4">Dipeptidyl-peptidase V</fullName>
    </recommendedName>
</protein>
<dbReference type="InterPro" id="IPR029058">
    <property type="entry name" value="AB_hydrolase_fold"/>
</dbReference>
<reference evidence="6" key="1">
    <citation type="journal article" date="2019" name="Environ. Microbiol.">
        <title>Fungal ecological strategies reflected in gene transcription - a case study of two litter decomposers.</title>
        <authorList>
            <person name="Barbi F."/>
            <person name="Kohler A."/>
            <person name="Barry K."/>
            <person name="Baskaran P."/>
            <person name="Daum C."/>
            <person name="Fauchery L."/>
            <person name="Ihrmark K."/>
            <person name="Kuo A."/>
            <person name="LaButti K."/>
            <person name="Lipzen A."/>
            <person name="Morin E."/>
            <person name="Grigoriev I.V."/>
            <person name="Henrissat B."/>
            <person name="Lindahl B."/>
            <person name="Martin F."/>
        </authorList>
    </citation>
    <scope>NUCLEOTIDE SEQUENCE</scope>
    <source>
        <strain evidence="6">JB14</strain>
    </source>
</reference>
<dbReference type="GO" id="GO:0004252">
    <property type="term" value="F:serine-type endopeptidase activity"/>
    <property type="evidence" value="ECO:0007669"/>
    <property type="project" value="TreeGrafter"/>
</dbReference>
<dbReference type="PANTHER" id="PTHR42776">
    <property type="entry name" value="SERINE PEPTIDASE S9 FAMILY MEMBER"/>
    <property type="match status" value="1"/>
</dbReference>
<dbReference type="Gene3D" id="3.40.50.1820">
    <property type="entry name" value="alpha/beta hydrolase"/>
    <property type="match status" value="1"/>
</dbReference>
<evidence type="ECO:0000256" key="1">
    <source>
        <dbReference type="ARBA" id="ARBA00010040"/>
    </source>
</evidence>
<proteinExistence type="inferred from homology"/>
<dbReference type="InterPro" id="IPR001375">
    <property type="entry name" value="Peptidase_S9_cat"/>
</dbReference>
<dbReference type="AlphaFoldDB" id="A0A6A4H506"/>
<feature type="domain" description="Peptidase S9 prolyl oligopeptidase catalytic" evidence="5">
    <location>
        <begin position="457"/>
        <end position="644"/>
    </location>
</feature>
<gene>
    <name evidence="6" type="ORF">BT96DRAFT_924139</name>
</gene>
<evidence type="ECO:0000313" key="7">
    <source>
        <dbReference type="Proteomes" id="UP000799118"/>
    </source>
</evidence>
<name>A0A6A4H506_9AGAR</name>
<dbReference type="SUPFAM" id="SSF69304">
    <property type="entry name" value="Tricorn protease N-terminal domain"/>
    <property type="match status" value="1"/>
</dbReference>
<dbReference type="GO" id="GO:0006508">
    <property type="term" value="P:proteolysis"/>
    <property type="evidence" value="ECO:0007669"/>
    <property type="project" value="InterPro"/>
</dbReference>
<evidence type="ECO:0000259" key="5">
    <source>
        <dbReference type="Pfam" id="PF00326"/>
    </source>
</evidence>
<evidence type="ECO:0000256" key="2">
    <source>
        <dbReference type="ARBA" id="ARBA00022729"/>
    </source>
</evidence>
<dbReference type="Proteomes" id="UP000799118">
    <property type="component" value="Unassembled WGS sequence"/>
</dbReference>
<evidence type="ECO:0000256" key="3">
    <source>
        <dbReference type="ARBA" id="ARBA00022801"/>
    </source>
</evidence>
<dbReference type="PANTHER" id="PTHR42776:SF13">
    <property type="entry name" value="DIPEPTIDYL-PEPTIDASE 5"/>
    <property type="match status" value="1"/>
</dbReference>
<dbReference type="Pfam" id="PF00326">
    <property type="entry name" value="Peptidase_S9"/>
    <property type="match status" value="1"/>
</dbReference>
<evidence type="ECO:0000313" key="6">
    <source>
        <dbReference type="EMBL" id="KAE9393289.1"/>
    </source>
</evidence>
<dbReference type="SUPFAM" id="SSF53474">
    <property type="entry name" value="alpha/beta-Hydrolases"/>
    <property type="match status" value="1"/>
</dbReference>
<sequence>MTTQSSFQFKEGSDVFTPKDLVELARPETPLESSVKPFELPLAKGGEAFWLTGNTIAHVVEGEGEGENKALDIYAIDVVYHPVTENSAGILHTESPVLLGSSATNFRYSTDGFLVFSDSVYADGDLTTVKEQDEAWENRGTSALVYDHTYERHWDHWVLPKSQALFSVRLTQGHHKWTFGSEFVNLLAGTSHSSPGGTDDFDVSKQTVIYTTLDPALSPAWHTKQNVDIVDVAGGSKPRELTLLALKGQTHSPILNENADKAAWLELDKDGYESDRAKIVIYDLKKDVRFTLTQKWDRSPDSLAFSKEGDFIYFTAGDHAKVKVFVLPIPATPEKSTTDPDLSQKYLTPVPIVEDGASSGLQTLYNGRVLISKSSFTSPNDVFLVRGLDDLQMQIGQAEGAAKFTGKGAEDIDVQGWILKPKGWEEGEKKAHPVVLLIHGGPQSAWEDQWSTRWNPNAFTDAISGDWGGKPFVDLQKGWKYVLDTYPRYIYIDADRAVAAGASWGGYAINWIQGHPEYNFGFKALVCHDGVFHTTYTGYATEELFFFNQDWHGRPWEKKAKELAEKYNPSNFVDKWSTPQLWIHGSKDYRLPETEGIGAFHAHQQLGIPSRLVIFPDENHWVLKHGNSLKWHHEVFRWFDEFVGEKN</sequence>
<keyword evidence="3" id="KW-0378">Hydrolase</keyword>
<comment type="similarity">
    <text evidence="1">Belongs to the peptidase S9C family.</text>
</comment>
<accession>A0A6A4H506</accession>
<keyword evidence="2" id="KW-0732">Signal</keyword>
<organism evidence="6 7">
    <name type="scientific">Gymnopus androsaceus JB14</name>
    <dbReference type="NCBI Taxonomy" id="1447944"/>
    <lineage>
        <taxon>Eukaryota</taxon>
        <taxon>Fungi</taxon>
        <taxon>Dikarya</taxon>
        <taxon>Basidiomycota</taxon>
        <taxon>Agaricomycotina</taxon>
        <taxon>Agaricomycetes</taxon>
        <taxon>Agaricomycetidae</taxon>
        <taxon>Agaricales</taxon>
        <taxon>Marasmiineae</taxon>
        <taxon>Omphalotaceae</taxon>
        <taxon>Gymnopus</taxon>
    </lineage>
</organism>
<keyword evidence="7" id="KW-1185">Reference proteome</keyword>